<reference evidence="2" key="1">
    <citation type="journal article" date="2023" name="Mol. Phylogenet. Evol.">
        <title>Genome-scale phylogeny and comparative genomics of the fungal order Sordariales.</title>
        <authorList>
            <person name="Hensen N."/>
            <person name="Bonometti L."/>
            <person name="Westerberg I."/>
            <person name="Brannstrom I.O."/>
            <person name="Guillou S."/>
            <person name="Cros-Aarteil S."/>
            <person name="Calhoun S."/>
            <person name="Haridas S."/>
            <person name="Kuo A."/>
            <person name="Mondo S."/>
            <person name="Pangilinan J."/>
            <person name="Riley R."/>
            <person name="LaButti K."/>
            <person name="Andreopoulos B."/>
            <person name="Lipzen A."/>
            <person name="Chen C."/>
            <person name="Yan M."/>
            <person name="Daum C."/>
            <person name="Ng V."/>
            <person name="Clum A."/>
            <person name="Steindorff A."/>
            <person name="Ohm R.A."/>
            <person name="Martin F."/>
            <person name="Silar P."/>
            <person name="Natvig D.O."/>
            <person name="Lalanne C."/>
            <person name="Gautier V."/>
            <person name="Ament-Velasquez S.L."/>
            <person name="Kruys A."/>
            <person name="Hutchinson M.I."/>
            <person name="Powell A.J."/>
            <person name="Barry K."/>
            <person name="Miller A.N."/>
            <person name="Grigoriev I.V."/>
            <person name="Debuchy R."/>
            <person name="Gladieux P."/>
            <person name="Hiltunen Thoren M."/>
            <person name="Johannesson H."/>
        </authorList>
    </citation>
    <scope>NUCLEOTIDE SEQUENCE</scope>
    <source>
        <strain evidence="2">PSN293</strain>
    </source>
</reference>
<feature type="transmembrane region" description="Helical" evidence="1">
    <location>
        <begin position="117"/>
        <end position="140"/>
    </location>
</feature>
<keyword evidence="1" id="KW-1133">Transmembrane helix</keyword>
<organism evidence="2 3">
    <name type="scientific">Rhypophila decipiens</name>
    <dbReference type="NCBI Taxonomy" id="261697"/>
    <lineage>
        <taxon>Eukaryota</taxon>
        <taxon>Fungi</taxon>
        <taxon>Dikarya</taxon>
        <taxon>Ascomycota</taxon>
        <taxon>Pezizomycotina</taxon>
        <taxon>Sordariomycetes</taxon>
        <taxon>Sordariomycetidae</taxon>
        <taxon>Sordariales</taxon>
        <taxon>Naviculisporaceae</taxon>
        <taxon>Rhypophila</taxon>
    </lineage>
</organism>
<evidence type="ECO:0000256" key="1">
    <source>
        <dbReference type="SAM" id="Phobius"/>
    </source>
</evidence>
<keyword evidence="1" id="KW-0472">Membrane</keyword>
<proteinExistence type="predicted"/>
<reference evidence="2" key="2">
    <citation type="submission" date="2023-05" db="EMBL/GenBank/DDBJ databases">
        <authorList>
            <consortium name="Lawrence Berkeley National Laboratory"/>
            <person name="Steindorff A."/>
            <person name="Hensen N."/>
            <person name="Bonometti L."/>
            <person name="Westerberg I."/>
            <person name="Brannstrom I.O."/>
            <person name="Guillou S."/>
            <person name="Cros-Aarteil S."/>
            <person name="Calhoun S."/>
            <person name="Haridas S."/>
            <person name="Kuo A."/>
            <person name="Mondo S."/>
            <person name="Pangilinan J."/>
            <person name="Riley R."/>
            <person name="Labutti K."/>
            <person name="Andreopoulos B."/>
            <person name="Lipzen A."/>
            <person name="Chen C."/>
            <person name="Yanf M."/>
            <person name="Daum C."/>
            <person name="Ng V."/>
            <person name="Clum A."/>
            <person name="Ohm R."/>
            <person name="Martin F."/>
            <person name="Silar P."/>
            <person name="Natvig D."/>
            <person name="Lalanne C."/>
            <person name="Gautier V."/>
            <person name="Ament-Velasquez S.L."/>
            <person name="Kruys A."/>
            <person name="Hutchinson M.I."/>
            <person name="Powell A.J."/>
            <person name="Barry K."/>
            <person name="Miller A.N."/>
            <person name="Grigoriev I.V."/>
            <person name="Debuchy R."/>
            <person name="Gladieux P."/>
            <person name="Thoren M.H."/>
            <person name="Johannesson H."/>
        </authorList>
    </citation>
    <scope>NUCLEOTIDE SEQUENCE</scope>
    <source>
        <strain evidence="2">PSN293</strain>
    </source>
</reference>
<protein>
    <submittedName>
        <fullName evidence="2">Uncharacterized protein</fullName>
    </submittedName>
</protein>
<keyword evidence="3" id="KW-1185">Reference proteome</keyword>
<gene>
    <name evidence="2" type="ORF">QBC37DRAFT_143223</name>
</gene>
<evidence type="ECO:0000313" key="2">
    <source>
        <dbReference type="EMBL" id="KAK4214815.1"/>
    </source>
</evidence>
<sequence>MQRLTVAVGSLCSSFSIISRGLSFGYPLLHHLAALPSGIVDISHHHHYPSSFAAISFCLLLSRLGFFPGSVFILCLFFLAKISSLACPLVAKLVPIYYLHYTGVGAGLCLHQSLPHLFYLVFYLVLRYLGVVCLLLYILFSLCLY</sequence>
<keyword evidence="1" id="KW-0812">Transmembrane</keyword>
<dbReference type="Proteomes" id="UP001301769">
    <property type="component" value="Unassembled WGS sequence"/>
</dbReference>
<evidence type="ECO:0000313" key="3">
    <source>
        <dbReference type="Proteomes" id="UP001301769"/>
    </source>
</evidence>
<dbReference type="EMBL" id="MU858088">
    <property type="protein sequence ID" value="KAK4214815.1"/>
    <property type="molecule type" value="Genomic_DNA"/>
</dbReference>
<feature type="transmembrane region" description="Helical" evidence="1">
    <location>
        <begin position="71"/>
        <end position="97"/>
    </location>
</feature>
<comment type="caution">
    <text evidence="2">The sequence shown here is derived from an EMBL/GenBank/DDBJ whole genome shotgun (WGS) entry which is preliminary data.</text>
</comment>
<dbReference type="AlphaFoldDB" id="A0AAN6YA80"/>
<accession>A0AAN6YA80</accession>
<feature type="transmembrane region" description="Helical" evidence="1">
    <location>
        <begin position="47"/>
        <end position="64"/>
    </location>
</feature>
<name>A0AAN6YA80_9PEZI</name>